<accession>O48485</accession>
<sequence length="131" mass="14334">MSGLVTGMYTGIFSPLISDSPRYMPLSSLMTAGISTSTCFLTLNVSAYLRCKSFGGIIIASLFISSVLIKLTFPSVFVRALTESVFISFNISSRRFLNRTLTPCNSFDSDKSVKLNANDSAIVSRVNLFFE</sequence>
<keyword evidence="1" id="KW-1133">Transmembrane helix</keyword>
<feature type="transmembrane region" description="Helical" evidence="1">
    <location>
        <begin position="23"/>
        <end position="43"/>
    </location>
</feature>
<dbReference type="EMBL" id="X97918">
    <property type="protein sequence ID" value="CAA66532.1"/>
    <property type="molecule type" value="Genomic_DNA"/>
</dbReference>
<reference evidence="3" key="1">
    <citation type="journal article" date="1997" name="Gene">
        <title>The complete nucleotide sequence and functional organization of Bacillus subtilis bacteriophage SPP1.</title>
        <authorList>
            <person name="Alonso J.C."/>
            <person name="Luder G."/>
            <person name="Stiege A.C."/>
            <person name="Chai S."/>
            <person name="Weise F."/>
            <person name="Trautner T.A."/>
        </authorList>
    </citation>
    <scope>NUCLEOTIDE SEQUENCE [LARGE SCALE GENOMIC DNA]</scope>
</reference>
<organism evidence="2 3">
    <name type="scientific">Bacillus phage SPP1</name>
    <name type="common">Bacteriophage SPP1</name>
    <dbReference type="NCBI Taxonomy" id="10724"/>
    <lineage>
        <taxon>Viruses</taxon>
        <taxon>Duplodnaviria</taxon>
        <taxon>Heunggongvirae</taxon>
        <taxon>Uroviricota</taxon>
        <taxon>Caudoviricetes</taxon>
        <taxon>Trautnerviridae</taxon>
        <taxon>Polsinellivirinae</taxon>
        <taxon>Rivavirus</taxon>
        <taxon>Rivavirus SPP1</taxon>
    </lineage>
</organism>
<dbReference type="Proteomes" id="UP000002559">
    <property type="component" value="Segment"/>
</dbReference>
<dbReference type="GeneID" id="955311"/>
<evidence type="ECO:0000256" key="1">
    <source>
        <dbReference type="SAM" id="Phobius"/>
    </source>
</evidence>
<proteinExistence type="predicted"/>
<evidence type="ECO:0000313" key="3">
    <source>
        <dbReference type="Proteomes" id="UP000002559"/>
    </source>
</evidence>
<keyword evidence="1" id="KW-0472">Membrane</keyword>
<dbReference type="RefSeq" id="NP_690716.1">
    <property type="nucleotide sequence ID" value="NC_004166.2"/>
</dbReference>
<organismHost>
    <name type="scientific">Bacillus subtilis</name>
    <dbReference type="NCBI Taxonomy" id="1423"/>
</organismHost>
<feature type="transmembrane region" description="Helical" evidence="1">
    <location>
        <begin position="55"/>
        <end position="73"/>
    </location>
</feature>
<dbReference type="KEGG" id="vg:955311"/>
<evidence type="ECO:0000313" key="2">
    <source>
        <dbReference type="EMBL" id="CAA66532.1"/>
    </source>
</evidence>
<keyword evidence="1" id="KW-0812">Transmembrane</keyword>
<keyword evidence="3" id="KW-1185">Reference proteome</keyword>
<dbReference type="PIR" id="T42325">
    <property type="entry name" value="T42325"/>
</dbReference>
<protein>
    <submittedName>
        <fullName evidence="2">Bacteriophage SPP1 complete nucleotide sequence</fullName>
    </submittedName>
</protein>
<name>O48485_BPSPP</name>